<gene>
    <name evidence="2" type="ORF">L211DRAFT_783041</name>
</gene>
<dbReference type="OrthoDB" id="3930290at2759"/>
<organism evidence="2 3">
    <name type="scientific">Terfezia boudieri ATCC MYA-4762</name>
    <dbReference type="NCBI Taxonomy" id="1051890"/>
    <lineage>
        <taxon>Eukaryota</taxon>
        <taxon>Fungi</taxon>
        <taxon>Dikarya</taxon>
        <taxon>Ascomycota</taxon>
        <taxon>Pezizomycotina</taxon>
        <taxon>Pezizomycetes</taxon>
        <taxon>Pezizales</taxon>
        <taxon>Pezizaceae</taxon>
        <taxon>Terfezia</taxon>
    </lineage>
</organism>
<evidence type="ECO:0000313" key="2">
    <source>
        <dbReference type="EMBL" id="RPB25569.1"/>
    </source>
</evidence>
<evidence type="ECO:0000256" key="1">
    <source>
        <dbReference type="SAM" id="Phobius"/>
    </source>
</evidence>
<feature type="transmembrane region" description="Helical" evidence="1">
    <location>
        <begin position="82"/>
        <end position="102"/>
    </location>
</feature>
<reference evidence="2 3" key="1">
    <citation type="journal article" date="2018" name="Nat. Ecol. Evol.">
        <title>Pezizomycetes genomes reveal the molecular basis of ectomycorrhizal truffle lifestyle.</title>
        <authorList>
            <person name="Murat C."/>
            <person name="Payen T."/>
            <person name="Noel B."/>
            <person name="Kuo A."/>
            <person name="Morin E."/>
            <person name="Chen J."/>
            <person name="Kohler A."/>
            <person name="Krizsan K."/>
            <person name="Balestrini R."/>
            <person name="Da Silva C."/>
            <person name="Montanini B."/>
            <person name="Hainaut M."/>
            <person name="Levati E."/>
            <person name="Barry K.W."/>
            <person name="Belfiori B."/>
            <person name="Cichocki N."/>
            <person name="Clum A."/>
            <person name="Dockter R.B."/>
            <person name="Fauchery L."/>
            <person name="Guy J."/>
            <person name="Iotti M."/>
            <person name="Le Tacon F."/>
            <person name="Lindquist E.A."/>
            <person name="Lipzen A."/>
            <person name="Malagnac F."/>
            <person name="Mello A."/>
            <person name="Molinier V."/>
            <person name="Miyauchi S."/>
            <person name="Poulain J."/>
            <person name="Riccioni C."/>
            <person name="Rubini A."/>
            <person name="Sitrit Y."/>
            <person name="Splivallo R."/>
            <person name="Traeger S."/>
            <person name="Wang M."/>
            <person name="Zifcakova L."/>
            <person name="Wipf D."/>
            <person name="Zambonelli A."/>
            <person name="Paolocci F."/>
            <person name="Nowrousian M."/>
            <person name="Ottonello S."/>
            <person name="Baldrian P."/>
            <person name="Spatafora J.W."/>
            <person name="Henrissat B."/>
            <person name="Nagy L.G."/>
            <person name="Aury J.M."/>
            <person name="Wincker P."/>
            <person name="Grigoriev I.V."/>
            <person name="Bonfante P."/>
            <person name="Martin F.M."/>
        </authorList>
    </citation>
    <scope>NUCLEOTIDE SEQUENCE [LARGE SCALE GENOMIC DNA]</scope>
    <source>
        <strain evidence="2 3">ATCC MYA-4762</strain>
    </source>
</reference>
<keyword evidence="1" id="KW-0472">Membrane</keyword>
<protein>
    <recommendedName>
        <fullName evidence="4">MARVEL domain-containing protein</fullName>
    </recommendedName>
</protein>
<feature type="transmembrane region" description="Helical" evidence="1">
    <location>
        <begin position="155"/>
        <end position="176"/>
    </location>
</feature>
<evidence type="ECO:0000313" key="3">
    <source>
        <dbReference type="Proteomes" id="UP000267821"/>
    </source>
</evidence>
<feature type="transmembrane region" description="Helical" evidence="1">
    <location>
        <begin position="17"/>
        <end position="41"/>
    </location>
</feature>
<evidence type="ECO:0008006" key="4">
    <source>
        <dbReference type="Google" id="ProtNLM"/>
    </source>
</evidence>
<sequence>MERVVIGRRKRYRWDEVVLFVLLFIFLVCAAATLGMISYITYYQNRQFVVIPWYFYFIIITCVLTIIFVFTVWVLYAIQYLLPILVMLFSFILFVLWITGLVKQSIELWGPQGSINDYCVRFVYNDAIWAPPGQNRDTWARIQQEGVCNLWKTTFALELIATFLFLYMIFMSWQVIRSARYG</sequence>
<dbReference type="Proteomes" id="UP000267821">
    <property type="component" value="Unassembled WGS sequence"/>
</dbReference>
<dbReference type="InParanoid" id="A0A3N4LVF1"/>
<keyword evidence="1" id="KW-1133">Transmembrane helix</keyword>
<proteinExistence type="predicted"/>
<keyword evidence="3" id="KW-1185">Reference proteome</keyword>
<keyword evidence="1" id="KW-0812">Transmembrane</keyword>
<dbReference type="EMBL" id="ML121537">
    <property type="protein sequence ID" value="RPB25569.1"/>
    <property type="molecule type" value="Genomic_DNA"/>
</dbReference>
<accession>A0A3N4LVF1</accession>
<feature type="transmembrane region" description="Helical" evidence="1">
    <location>
        <begin position="53"/>
        <end position="75"/>
    </location>
</feature>
<dbReference type="STRING" id="1051890.A0A3N4LVF1"/>
<name>A0A3N4LVF1_9PEZI</name>
<dbReference type="AlphaFoldDB" id="A0A3N4LVF1"/>